<dbReference type="SMART" id="SM00448">
    <property type="entry name" value="REC"/>
    <property type="match status" value="1"/>
</dbReference>
<sequence>MRIIVVDDHPVVRNGLCQLLGGQDDIEILASAADGDATLALLKSGIQANMVLTDLNMRGMDGWELTRQLTALNPALFVIILTLHPQIAVKQRALAAGAKDCLSKDGDIDELLSALRAAHASRAEI</sequence>
<evidence type="ECO:0000313" key="5">
    <source>
        <dbReference type="Proteomes" id="UP001500841"/>
    </source>
</evidence>
<dbReference type="PANTHER" id="PTHR43214">
    <property type="entry name" value="TWO-COMPONENT RESPONSE REGULATOR"/>
    <property type="match status" value="1"/>
</dbReference>
<feature type="domain" description="Response regulatory" evidence="3">
    <location>
        <begin position="2"/>
        <end position="119"/>
    </location>
</feature>
<evidence type="ECO:0000313" key="4">
    <source>
        <dbReference type="EMBL" id="GAA4084670.1"/>
    </source>
</evidence>
<evidence type="ECO:0000259" key="3">
    <source>
        <dbReference type="PROSITE" id="PS50110"/>
    </source>
</evidence>
<dbReference type="Pfam" id="PF00072">
    <property type="entry name" value="Response_reg"/>
    <property type="match status" value="1"/>
</dbReference>
<dbReference type="Gene3D" id="3.40.50.2300">
    <property type="match status" value="1"/>
</dbReference>
<gene>
    <name evidence="4" type="ORF">GCM10022392_01780</name>
</gene>
<organism evidence="4 5">
    <name type="scientific">Mucilaginibacter panaciglaebae</name>
    <dbReference type="NCBI Taxonomy" id="502331"/>
    <lineage>
        <taxon>Bacteria</taxon>
        <taxon>Pseudomonadati</taxon>
        <taxon>Bacteroidota</taxon>
        <taxon>Sphingobacteriia</taxon>
        <taxon>Sphingobacteriales</taxon>
        <taxon>Sphingobacteriaceae</taxon>
        <taxon>Mucilaginibacter</taxon>
    </lineage>
</organism>
<reference evidence="5" key="1">
    <citation type="journal article" date="2019" name="Int. J. Syst. Evol. Microbiol.">
        <title>The Global Catalogue of Microorganisms (GCM) 10K type strain sequencing project: providing services to taxonomists for standard genome sequencing and annotation.</title>
        <authorList>
            <consortium name="The Broad Institute Genomics Platform"/>
            <consortium name="The Broad Institute Genome Sequencing Center for Infectious Disease"/>
            <person name="Wu L."/>
            <person name="Ma J."/>
        </authorList>
    </citation>
    <scope>NUCLEOTIDE SEQUENCE [LARGE SCALE GENOMIC DNA]</scope>
    <source>
        <strain evidence="5">JCM 17085</strain>
    </source>
</reference>
<keyword evidence="2" id="KW-0597">Phosphoprotein</keyword>
<accession>A0ABP7WA78</accession>
<dbReference type="InterPro" id="IPR011006">
    <property type="entry name" value="CheY-like_superfamily"/>
</dbReference>
<protein>
    <recommendedName>
        <fullName evidence="3">Response regulatory domain-containing protein</fullName>
    </recommendedName>
</protein>
<evidence type="ECO:0000256" key="1">
    <source>
        <dbReference type="ARBA" id="ARBA00023125"/>
    </source>
</evidence>
<dbReference type="CDD" id="cd17535">
    <property type="entry name" value="REC_NarL-like"/>
    <property type="match status" value="1"/>
</dbReference>
<name>A0ABP7WA78_9SPHI</name>
<proteinExistence type="predicted"/>
<dbReference type="InterPro" id="IPR001789">
    <property type="entry name" value="Sig_transdc_resp-reg_receiver"/>
</dbReference>
<comment type="caution">
    <text evidence="4">The sequence shown here is derived from an EMBL/GenBank/DDBJ whole genome shotgun (WGS) entry which is preliminary data.</text>
</comment>
<dbReference type="InterPro" id="IPR039420">
    <property type="entry name" value="WalR-like"/>
</dbReference>
<dbReference type="PROSITE" id="PS50110">
    <property type="entry name" value="RESPONSE_REGULATORY"/>
    <property type="match status" value="1"/>
</dbReference>
<keyword evidence="1" id="KW-0238">DNA-binding</keyword>
<dbReference type="EMBL" id="BAABCV010000001">
    <property type="protein sequence ID" value="GAA4084670.1"/>
    <property type="molecule type" value="Genomic_DNA"/>
</dbReference>
<feature type="modified residue" description="4-aspartylphosphate" evidence="2">
    <location>
        <position position="54"/>
    </location>
</feature>
<dbReference type="SUPFAM" id="SSF52172">
    <property type="entry name" value="CheY-like"/>
    <property type="match status" value="1"/>
</dbReference>
<keyword evidence="5" id="KW-1185">Reference proteome</keyword>
<dbReference type="InterPro" id="IPR058245">
    <property type="entry name" value="NreC/VraR/RcsB-like_REC"/>
</dbReference>
<evidence type="ECO:0000256" key="2">
    <source>
        <dbReference type="PROSITE-ProRule" id="PRU00169"/>
    </source>
</evidence>
<dbReference type="PANTHER" id="PTHR43214:SF43">
    <property type="entry name" value="TWO-COMPONENT RESPONSE REGULATOR"/>
    <property type="match status" value="1"/>
</dbReference>
<dbReference type="Proteomes" id="UP001500841">
    <property type="component" value="Unassembled WGS sequence"/>
</dbReference>